<dbReference type="InterPro" id="IPR001296">
    <property type="entry name" value="Glyco_trans_1"/>
</dbReference>
<dbReference type="PANTHER" id="PTHR12526">
    <property type="entry name" value="GLYCOSYLTRANSFERASE"/>
    <property type="match status" value="1"/>
</dbReference>
<organism evidence="5 6">
    <name type="scientific">Candidatus Nitrospira nitrosa</name>
    <dbReference type="NCBI Taxonomy" id="1742972"/>
    <lineage>
        <taxon>Bacteria</taxon>
        <taxon>Pseudomonadati</taxon>
        <taxon>Nitrospirota</taxon>
        <taxon>Nitrospiria</taxon>
        <taxon>Nitrospirales</taxon>
        <taxon>Nitrospiraceae</taxon>
        <taxon>Nitrospira</taxon>
    </lineage>
</organism>
<keyword evidence="2 5" id="KW-0808">Transferase</keyword>
<dbReference type="Proteomes" id="UP000199032">
    <property type="component" value="Unassembled WGS sequence"/>
</dbReference>
<dbReference type="Pfam" id="PF13579">
    <property type="entry name" value="Glyco_trans_4_4"/>
    <property type="match status" value="1"/>
</dbReference>
<evidence type="ECO:0000313" key="5">
    <source>
        <dbReference type="EMBL" id="CUS32595.1"/>
    </source>
</evidence>
<dbReference type="PANTHER" id="PTHR12526:SF510">
    <property type="entry name" value="D-INOSITOL 3-PHOSPHATE GLYCOSYLTRANSFERASE"/>
    <property type="match status" value="1"/>
</dbReference>
<gene>
    <name evidence="5" type="ORF">COMA1_10710</name>
</gene>
<protein>
    <submittedName>
        <fullName evidence="5">Glycosyl transferase, group 1</fullName>
        <ecNumber evidence="5">2.4.-.-</ecNumber>
    </submittedName>
</protein>
<proteinExistence type="predicted"/>
<feature type="domain" description="Glycosyl transferase family 1" evidence="3">
    <location>
        <begin position="180"/>
        <end position="342"/>
    </location>
</feature>
<dbReference type="RefSeq" id="WP_090743766.1">
    <property type="nucleotide sequence ID" value="NZ_CZQA01000001.1"/>
</dbReference>
<reference evidence="5 6" key="1">
    <citation type="submission" date="2015-10" db="EMBL/GenBank/DDBJ databases">
        <authorList>
            <person name="Gilbert D.G."/>
        </authorList>
    </citation>
    <scope>NUCLEOTIDE SEQUENCE [LARGE SCALE GENOMIC DNA]</scope>
    <source>
        <strain evidence="5">COMA1</strain>
    </source>
</reference>
<accession>A0A0S4L4G1</accession>
<dbReference type="InterPro" id="IPR028098">
    <property type="entry name" value="Glyco_trans_4-like_N"/>
</dbReference>
<dbReference type="STRING" id="1742972.COMA1_10710"/>
<keyword evidence="1 5" id="KW-0328">Glycosyltransferase</keyword>
<evidence type="ECO:0000256" key="2">
    <source>
        <dbReference type="ARBA" id="ARBA00022679"/>
    </source>
</evidence>
<dbReference type="EC" id="2.4.-.-" evidence="5"/>
<sequence>MRITLVISTFTAGGAERVMSVMANYWAERGEDMTLITLSPQPNDWYTLDRRIKRVALDALSSSAHVVQALRENVRRILRLRRALRGAQPEVIVSFLDKTNVLTLMASWGLGIPVVISERNDPREYNIGLAWSVLRSVLYRRADAIVVQSCAIRDWALKLPGIKATYVIPNPMRQTKSESKQASKPHASAHAIVAMGRLVEQKGFDILIEAFSRCAAKHSDWSLVILGEGPRRASLQTVAEDLGIGERVHLVGQVREPATILKGADLFVLSSRYEGFPNALVEAMACQLPVVSTDCSSGGPRDIIRDGVDGILVPPKDVAALANAMERLMGDQTERQRLGSRAGEVVERFSLNRVMKLWDDLLTGIARLSHA</sequence>
<evidence type="ECO:0000256" key="1">
    <source>
        <dbReference type="ARBA" id="ARBA00022676"/>
    </source>
</evidence>
<evidence type="ECO:0000313" key="6">
    <source>
        <dbReference type="Proteomes" id="UP000199032"/>
    </source>
</evidence>
<evidence type="ECO:0000259" key="4">
    <source>
        <dbReference type="Pfam" id="PF13579"/>
    </source>
</evidence>
<dbReference type="CDD" id="cd03820">
    <property type="entry name" value="GT4_AmsD-like"/>
    <property type="match status" value="1"/>
</dbReference>
<feature type="domain" description="Glycosyltransferase subfamily 4-like N-terminal" evidence="4">
    <location>
        <begin position="13"/>
        <end position="170"/>
    </location>
</feature>
<keyword evidence="6" id="KW-1185">Reference proteome</keyword>
<dbReference type="Pfam" id="PF00534">
    <property type="entry name" value="Glycos_transf_1"/>
    <property type="match status" value="1"/>
</dbReference>
<name>A0A0S4L4G1_9BACT</name>
<dbReference type="AlphaFoldDB" id="A0A0S4L4G1"/>
<evidence type="ECO:0000259" key="3">
    <source>
        <dbReference type="Pfam" id="PF00534"/>
    </source>
</evidence>
<dbReference type="GO" id="GO:0016757">
    <property type="term" value="F:glycosyltransferase activity"/>
    <property type="evidence" value="ECO:0007669"/>
    <property type="project" value="UniProtKB-KW"/>
</dbReference>
<dbReference type="Gene3D" id="3.40.50.2000">
    <property type="entry name" value="Glycogen Phosphorylase B"/>
    <property type="match status" value="2"/>
</dbReference>
<dbReference type="OrthoDB" id="9781413at2"/>
<dbReference type="SUPFAM" id="SSF53756">
    <property type="entry name" value="UDP-Glycosyltransferase/glycogen phosphorylase"/>
    <property type="match status" value="1"/>
</dbReference>
<dbReference type="EMBL" id="CZQA01000001">
    <property type="protein sequence ID" value="CUS32595.1"/>
    <property type="molecule type" value="Genomic_DNA"/>
</dbReference>